<dbReference type="Pfam" id="PF01402">
    <property type="entry name" value="RHH_1"/>
    <property type="match status" value="1"/>
</dbReference>
<dbReference type="InterPro" id="IPR002145">
    <property type="entry name" value="CopG"/>
</dbReference>
<dbReference type="KEGG" id="psyt:DSAG12_00709"/>
<dbReference type="InterPro" id="IPR013321">
    <property type="entry name" value="Arc_rbn_hlx_hlx"/>
</dbReference>
<dbReference type="Proteomes" id="UP000321408">
    <property type="component" value="Chromosome"/>
</dbReference>
<dbReference type="CDD" id="cd22231">
    <property type="entry name" value="RHH_NikR_HicB-like"/>
    <property type="match status" value="1"/>
</dbReference>
<dbReference type="GeneID" id="41328712"/>
<dbReference type="OrthoDB" id="56938at2157"/>
<reference evidence="2 3" key="1">
    <citation type="journal article" date="2020" name="Nature">
        <title>Isolation of an archaeon at the prokaryote-eukaryote interface.</title>
        <authorList>
            <person name="Imachi H."/>
            <person name="Nobu M.K."/>
            <person name="Nakahara N."/>
            <person name="Morono Y."/>
            <person name="Ogawara M."/>
            <person name="Takaki Y."/>
            <person name="Takano Y."/>
            <person name="Uematsu K."/>
            <person name="Ikuta T."/>
            <person name="Ito M."/>
            <person name="Matsui Y."/>
            <person name="Miyazaki M."/>
            <person name="Murata K."/>
            <person name="Saito Y."/>
            <person name="Sakai S."/>
            <person name="Song C."/>
            <person name="Tasumi E."/>
            <person name="Yamanaka Y."/>
            <person name="Yamaguchi T."/>
            <person name="Kamagata Y."/>
            <person name="Tamaki H."/>
            <person name="Takai K."/>
        </authorList>
    </citation>
    <scope>NUCLEOTIDE SEQUENCE [LARGE SCALE GENOMIC DNA]</scope>
    <source>
        <strain evidence="2 3">MK-D1</strain>
    </source>
</reference>
<dbReference type="RefSeq" id="WP_147661823.1">
    <property type="nucleotide sequence ID" value="NZ_CP042905.2"/>
</dbReference>
<evidence type="ECO:0000259" key="1">
    <source>
        <dbReference type="Pfam" id="PF01402"/>
    </source>
</evidence>
<name>A0A5B9D6V9_9ARCH</name>
<accession>A0A5B9D6V9</accession>
<evidence type="ECO:0000313" key="2">
    <source>
        <dbReference type="EMBL" id="QEE14888.1"/>
    </source>
</evidence>
<dbReference type="PANTHER" id="PTHR36215:SF1">
    <property type="entry name" value="BLL4998 PROTEIN"/>
    <property type="match status" value="1"/>
</dbReference>
<proteinExistence type="predicted"/>
<dbReference type="PANTHER" id="PTHR36215">
    <property type="entry name" value="BLL4998 PROTEIN"/>
    <property type="match status" value="1"/>
</dbReference>
<organism evidence="2 3">
    <name type="scientific">Promethearchaeum syntrophicum</name>
    <dbReference type="NCBI Taxonomy" id="2594042"/>
    <lineage>
        <taxon>Archaea</taxon>
        <taxon>Promethearchaeati</taxon>
        <taxon>Promethearchaeota</taxon>
        <taxon>Promethearchaeia</taxon>
        <taxon>Promethearchaeales</taxon>
        <taxon>Promethearchaeaceae</taxon>
        <taxon>Promethearchaeum</taxon>
    </lineage>
</organism>
<feature type="domain" description="Ribbon-helix-helix protein CopG" evidence="1">
    <location>
        <begin position="3"/>
        <end position="42"/>
    </location>
</feature>
<reference evidence="2 3" key="2">
    <citation type="journal article" date="2024" name="Int. J. Syst. Evol. Microbiol.">
        <title>Promethearchaeum syntrophicum gen. nov., sp. nov., an anaerobic, obligately syntrophic archaeon, the first isolate of the lineage 'Asgard' archaea, and proposal of the new archaeal phylum Promethearchaeota phyl. nov. and kingdom Promethearchaeati regn. nov.</title>
        <authorList>
            <person name="Imachi H."/>
            <person name="Nobu M.K."/>
            <person name="Kato S."/>
            <person name="Takaki Y."/>
            <person name="Miyazaki M."/>
            <person name="Miyata M."/>
            <person name="Ogawara M."/>
            <person name="Saito Y."/>
            <person name="Sakai S."/>
            <person name="Tahara Y.O."/>
            <person name="Takano Y."/>
            <person name="Tasumi E."/>
            <person name="Uematsu K."/>
            <person name="Yoshimura T."/>
            <person name="Itoh T."/>
            <person name="Ohkuma M."/>
            <person name="Takai K."/>
        </authorList>
    </citation>
    <scope>NUCLEOTIDE SEQUENCE [LARGE SCALE GENOMIC DNA]</scope>
    <source>
        <strain evidence="2 3">MK-D1</strain>
    </source>
</reference>
<evidence type="ECO:0000313" key="3">
    <source>
        <dbReference type="Proteomes" id="UP000321408"/>
    </source>
</evidence>
<protein>
    <submittedName>
        <fullName evidence="2">Ribbon-helix-helix domain-containing protein</fullName>
    </submittedName>
</protein>
<dbReference type="InterPro" id="IPR010985">
    <property type="entry name" value="Ribbon_hlx_hlx"/>
</dbReference>
<dbReference type="SUPFAM" id="SSF47598">
    <property type="entry name" value="Ribbon-helix-helix"/>
    <property type="match status" value="1"/>
</dbReference>
<dbReference type="EMBL" id="CP042905">
    <property type="protein sequence ID" value="QEE14888.1"/>
    <property type="molecule type" value="Genomic_DNA"/>
</dbReference>
<sequence>MRLITVHLPEAYLAGIDKLVTNEAYPNRSETIRVAVRDLLKAELGAFIRYQTKEVPDLLN</sequence>
<dbReference type="Gene3D" id="1.10.1220.10">
    <property type="entry name" value="Met repressor-like"/>
    <property type="match status" value="1"/>
</dbReference>
<keyword evidence="3" id="KW-1185">Reference proteome</keyword>
<dbReference type="GO" id="GO:0006355">
    <property type="term" value="P:regulation of DNA-templated transcription"/>
    <property type="evidence" value="ECO:0007669"/>
    <property type="project" value="InterPro"/>
</dbReference>
<dbReference type="AlphaFoldDB" id="A0A5B9D6V9"/>
<gene>
    <name evidence="2" type="ORF">DSAG12_00709</name>
</gene>